<evidence type="ECO:0000256" key="2">
    <source>
        <dbReference type="ARBA" id="ARBA00022771"/>
    </source>
</evidence>
<dbReference type="InterPro" id="IPR006612">
    <property type="entry name" value="THAP_Znf"/>
</dbReference>
<dbReference type="AlphaFoldDB" id="A0AAN9VX33"/>
<sequence length="125" mass="14679">MPRSCCVFGCKSNNYKDDPIVATFSFPNDETKRKLWVRSINRADFQLSSSSVLRIKHFDEKFIVREGKFPCKDGSFITVLRHKLELTEDAYPTTLENQLKYLSKYLPRNRTTPSERRKRLKIQGT</sequence>
<evidence type="ECO:0000256" key="3">
    <source>
        <dbReference type="ARBA" id="ARBA00022833"/>
    </source>
</evidence>
<dbReference type="GO" id="GO:0006357">
    <property type="term" value="P:regulation of transcription by RNA polymerase II"/>
    <property type="evidence" value="ECO:0007669"/>
    <property type="project" value="TreeGrafter"/>
</dbReference>
<accession>A0AAN9VX33</accession>
<dbReference type="GO" id="GO:0005634">
    <property type="term" value="C:nucleus"/>
    <property type="evidence" value="ECO:0007669"/>
    <property type="project" value="TreeGrafter"/>
</dbReference>
<dbReference type="GO" id="GO:0000978">
    <property type="term" value="F:RNA polymerase II cis-regulatory region sequence-specific DNA binding"/>
    <property type="evidence" value="ECO:0007669"/>
    <property type="project" value="TreeGrafter"/>
</dbReference>
<organism evidence="7 8">
    <name type="scientific">Gryllus longicercus</name>
    <dbReference type="NCBI Taxonomy" id="2509291"/>
    <lineage>
        <taxon>Eukaryota</taxon>
        <taxon>Metazoa</taxon>
        <taxon>Ecdysozoa</taxon>
        <taxon>Arthropoda</taxon>
        <taxon>Hexapoda</taxon>
        <taxon>Insecta</taxon>
        <taxon>Pterygota</taxon>
        <taxon>Neoptera</taxon>
        <taxon>Polyneoptera</taxon>
        <taxon>Orthoptera</taxon>
        <taxon>Ensifera</taxon>
        <taxon>Gryllidea</taxon>
        <taxon>Grylloidea</taxon>
        <taxon>Gryllidae</taxon>
        <taxon>Gryllinae</taxon>
        <taxon>Gryllus</taxon>
    </lineage>
</organism>
<keyword evidence="1" id="KW-0479">Metal-binding</keyword>
<proteinExistence type="predicted"/>
<dbReference type="Pfam" id="PF05485">
    <property type="entry name" value="THAP"/>
    <property type="match status" value="1"/>
</dbReference>
<gene>
    <name evidence="7" type="ORF">R5R35_010339</name>
</gene>
<dbReference type="SUPFAM" id="SSF57716">
    <property type="entry name" value="Glucocorticoid receptor-like (DNA-binding domain)"/>
    <property type="match status" value="1"/>
</dbReference>
<evidence type="ECO:0000256" key="1">
    <source>
        <dbReference type="ARBA" id="ARBA00022723"/>
    </source>
</evidence>
<evidence type="ECO:0000259" key="6">
    <source>
        <dbReference type="PROSITE" id="PS50950"/>
    </source>
</evidence>
<dbReference type="PANTHER" id="PTHR46600:SF7">
    <property type="entry name" value="SI:DKEY-228B2.6-RELATED"/>
    <property type="match status" value="1"/>
</dbReference>
<dbReference type="GO" id="GO:0008270">
    <property type="term" value="F:zinc ion binding"/>
    <property type="evidence" value="ECO:0007669"/>
    <property type="project" value="UniProtKB-KW"/>
</dbReference>
<evidence type="ECO:0000256" key="5">
    <source>
        <dbReference type="PROSITE-ProRule" id="PRU00309"/>
    </source>
</evidence>
<evidence type="ECO:0000313" key="8">
    <source>
        <dbReference type="Proteomes" id="UP001378592"/>
    </source>
</evidence>
<evidence type="ECO:0000256" key="4">
    <source>
        <dbReference type="ARBA" id="ARBA00023125"/>
    </source>
</evidence>
<dbReference type="EMBL" id="JAZDUA010000037">
    <property type="protein sequence ID" value="KAK7871536.1"/>
    <property type="molecule type" value="Genomic_DNA"/>
</dbReference>
<comment type="caution">
    <text evidence="7">The sequence shown here is derived from an EMBL/GenBank/DDBJ whole genome shotgun (WGS) entry which is preliminary data.</text>
</comment>
<dbReference type="PANTHER" id="PTHR46600">
    <property type="entry name" value="THAP DOMAIN-CONTAINING"/>
    <property type="match status" value="1"/>
</dbReference>
<evidence type="ECO:0000313" key="7">
    <source>
        <dbReference type="EMBL" id="KAK7871536.1"/>
    </source>
</evidence>
<dbReference type="Proteomes" id="UP001378592">
    <property type="component" value="Unassembled WGS sequence"/>
</dbReference>
<dbReference type="InterPro" id="IPR026516">
    <property type="entry name" value="THAP1/10"/>
</dbReference>
<feature type="domain" description="THAP-type" evidence="6">
    <location>
        <begin position="1"/>
        <end position="95"/>
    </location>
</feature>
<protein>
    <recommendedName>
        <fullName evidence="6">THAP-type domain-containing protein</fullName>
    </recommendedName>
</protein>
<keyword evidence="8" id="KW-1185">Reference proteome</keyword>
<dbReference type="SMART" id="SM00980">
    <property type="entry name" value="THAP"/>
    <property type="match status" value="1"/>
</dbReference>
<keyword evidence="2 5" id="KW-0863">Zinc-finger</keyword>
<dbReference type="GO" id="GO:0003700">
    <property type="term" value="F:DNA-binding transcription factor activity"/>
    <property type="evidence" value="ECO:0007669"/>
    <property type="project" value="TreeGrafter"/>
</dbReference>
<dbReference type="PROSITE" id="PS50950">
    <property type="entry name" value="ZF_THAP"/>
    <property type="match status" value="1"/>
</dbReference>
<keyword evidence="4 5" id="KW-0238">DNA-binding</keyword>
<reference evidence="7 8" key="1">
    <citation type="submission" date="2024-03" db="EMBL/GenBank/DDBJ databases">
        <title>The genome assembly and annotation of the cricket Gryllus longicercus Weissman &amp; Gray.</title>
        <authorList>
            <person name="Szrajer S."/>
            <person name="Gray D."/>
            <person name="Ylla G."/>
        </authorList>
    </citation>
    <scope>NUCLEOTIDE SEQUENCE [LARGE SCALE GENOMIC DNA]</scope>
    <source>
        <strain evidence="7">DAG 2021-001</strain>
        <tissue evidence="7">Whole body minus gut</tissue>
    </source>
</reference>
<keyword evidence="3" id="KW-0862">Zinc</keyword>
<name>A0AAN9VX33_9ORTH</name>